<keyword evidence="3" id="KW-0489">Methyltransferase</keyword>
<dbReference type="InterPro" id="IPR013216">
    <property type="entry name" value="Methyltransf_11"/>
</dbReference>
<keyword evidence="4" id="KW-1185">Reference proteome</keyword>
<comment type="caution">
    <text evidence="3">The sequence shown here is derived from an EMBL/GenBank/DDBJ whole genome shotgun (WGS) entry which is preliminary data.</text>
</comment>
<evidence type="ECO:0000259" key="2">
    <source>
        <dbReference type="Pfam" id="PF08241"/>
    </source>
</evidence>
<evidence type="ECO:0000256" key="1">
    <source>
        <dbReference type="ARBA" id="ARBA00022679"/>
    </source>
</evidence>
<gene>
    <name evidence="3" type="ORF">JOF53_001728</name>
</gene>
<dbReference type="PANTHER" id="PTHR43861:SF3">
    <property type="entry name" value="PUTATIVE (AFU_ORTHOLOGUE AFUA_2G14390)-RELATED"/>
    <property type="match status" value="1"/>
</dbReference>
<dbReference type="Pfam" id="PF08241">
    <property type="entry name" value="Methyltransf_11"/>
    <property type="match status" value="1"/>
</dbReference>
<sequence>MTRYQDSALSKDSATEHTRLTGIQNAADQGTIRTLESLGLGEDWDCLDLGAGAGSIARWLTERCPQGTVVANDIDTRYLTDLDGLGAQVHEADLTDPAYSPGRRFDLVHARYVLCHLPERDEIVARAVRWLKPGGFLVVTDPYQLPAETSPFPVVRKLMAAYEEVYRGHGADLRWARGIPALLAGHGLTEVGYTGTLGMMGNLDRDRWRPLLAQVTPAMLAKGLVTEADIAEFEALLNDPAFVDIPQFTISAWGQAPLV</sequence>
<dbReference type="Proteomes" id="UP001519363">
    <property type="component" value="Unassembled WGS sequence"/>
</dbReference>
<feature type="domain" description="Methyltransferase type 11" evidence="2">
    <location>
        <begin position="47"/>
        <end position="139"/>
    </location>
</feature>
<dbReference type="GO" id="GO:0032259">
    <property type="term" value="P:methylation"/>
    <property type="evidence" value="ECO:0007669"/>
    <property type="project" value="UniProtKB-KW"/>
</dbReference>
<dbReference type="InterPro" id="IPR029063">
    <property type="entry name" value="SAM-dependent_MTases_sf"/>
</dbReference>
<reference evidence="3 4" key="1">
    <citation type="submission" date="2021-03" db="EMBL/GenBank/DDBJ databases">
        <title>Sequencing the genomes of 1000 actinobacteria strains.</title>
        <authorList>
            <person name="Klenk H.-P."/>
        </authorList>
    </citation>
    <scope>NUCLEOTIDE SEQUENCE [LARGE SCALE GENOMIC DNA]</scope>
    <source>
        <strain evidence="3 4">DSM 44580</strain>
    </source>
</reference>
<dbReference type="PANTHER" id="PTHR43861">
    <property type="entry name" value="TRANS-ACONITATE 2-METHYLTRANSFERASE-RELATED"/>
    <property type="match status" value="1"/>
</dbReference>
<evidence type="ECO:0000313" key="3">
    <source>
        <dbReference type="EMBL" id="MBP2472856.1"/>
    </source>
</evidence>
<dbReference type="EMBL" id="JAGIOO010000001">
    <property type="protein sequence ID" value="MBP2472856.1"/>
    <property type="molecule type" value="Genomic_DNA"/>
</dbReference>
<dbReference type="CDD" id="cd02440">
    <property type="entry name" value="AdoMet_MTases"/>
    <property type="match status" value="1"/>
</dbReference>
<protein>
    <submittedName>
        <fullName evidence="3">SAM-dependent methyltransferase</fullName>
    </submittedName>
</protein>
<dbReference type="GO" id="GO:0008168">
    <property type="term" value="F:methyltransferase activity"/>
    <property type="evidence" value="ECO:0007669"/>
    <property type="project" value="UniProtKB-KW"/>
</dbReference>
<dbReference type="RefSeq" id="WP_086781436.1">
    <property type="nucleotide sequence ID" value="NZ_JAGIOO010000001.1"/>
</dbReference>
<dbReference type="SUPFAM" id="SSF53335">
    <property type="entry name" value="S-adenosyl-L-methionine-dependent methyltransferases"/>
    <property type="match status" value="1"/>
</dbReference>
<name>A0ABS5A8F1_9PSEU</name>
<accession>A0ABS5A8F1</accession>
<dbReference type="Gene3D" id="3.40.50.150">
    <property type="entry name" value="Vaccinia Virus protein VP39"/>
    <property type="match status" value="1"/>
</dbReference>
<organism evidence="3 4">
    <name type="scientific">Crossiella equi</name>
    <dbReference type="NCBI Taxonomy" id="130796"/>
    <lineage>
        <taxon>Bacteria</taxon>
        <taxon>Bacillati</taxon>
        <taxon>Actinomycetota</taxon>
        <taxon>Actinomycetes</taxon>
        <taxon>Pseudonocardiales</taxon>
        <taxon>Pseudonocardiaceae</taxon>
        <taxon>Crossiella</taxon>
    </lineage>
</organism>
<keyword evidence="1" id="KW-0808">Transferase</keyword>
<evidence type="ECO:0000313" key="4">
    <source>
        <dbReference type="Proteomes" id="UP001519363"/>
    </source>
</evidence>
<proteinExistence type="predicted"/>